<gene>
    <name evidence="3" type="ORF">FBUS_07370</name>
</gene>
<dbReference type="Proteomes" id="UP000728185">
    <property type="component" value="Unassembled WGS sequence"/>
</dbReference>
<dbReference type="PANTHER" id="PTHR11559">
    <property type="entry name" value="CARBOXYLESTERASE"/>
    <property type="match status" value="1"/>
</dbReference>
<protein>
    <submittedName>
        <fullName evidence="3">Family S9 non-peptidase ue (S09 family)</fullName>
    </submittedName>
</protein>
<evidence type="ECO:0000313" key="4">
    <source>
        <dbReference type="Proteomes" id="UP000728185"/>
    </source>
</evidence>
<organism evidence="3 4">
    <name type="scientific">Fasciolopsis buskii</name>
    <dbReference type="NCBI Taxonomy" id="27845"/>
    <lineage>
        <taxon>Eukaryota</taxon>
        <taxon>Metazoa</taxon>
        <taxon>Spiralia</taxon>
        <taxon>Lophotrochozoa</taxon>
        <taxon>Platyhelminthes</taxon>
        <taxon>Trematoda</taxon>
        <taxon>Digenea</taxon>
        <taxon>Plagiorchiida</taxon>
        <taxon>Echinostomata</taxon>
        <taxon>Echinostomatoidea</taxon>
        <taxon>Fasciolidae</taxon>
        <taxon>Fasciolopsis</taxon>
    </lineage>
</organism>
<dbReference type="InterPro" id="IPR029058">
    <property type="entry name" value="AB_hydrolase_fold"/>
</dbReference>
<dbReference type="OrthoDB" id="3200163at2759"/>
<dbReference type="Gene3D" id="3.40.50.1820">
    <property type="entry name" value="alpha/beta hydrolase"/>
    <property type="match status" value="1"/>
</dbReference>
<feature type="transmembrane region" description="Helical" evidence="1">
    <location>
        <begin position="47"/>
        <end position="69"/>
    </location>
</feature>
<keyword evidence="1" id="KW-0812">Transmembrane</keyword>
<evidence type="ECO:0000313" key="3">
    <source>
        <dbReference type="EMBL" id="KAA0193083.1"/>
    </source>
</evidence>
<evidence type="ECO:0000259" key="2">
    <source>
        <dbReference type="Pfam" id="PF00135"/>
    </source>
</evidence>
<name>A0A8E0RYN9_9TREM</name>
<dbReference type="InterPro" id="IPR002018">
    <property type="entry name" value="CarbesteraseB"/>
</dbReference>
<reference evidence="3" key="1">
    <citation type="submission" date="2019-05" db="EMBL/GenBank/DDBJ databases">
        <title>Annotation for the trematode Fasciolopsis buski.</title>
        <authorList>
            <person name="Choi Y.-J."/>
        </authorList>
    </citation>
    <scope>NUCLEOTIDE SEQUENCE</scope>
    <source>
        <strain evidence="3">HT</strain>
        <tissue evidence="3">Whole worm</tissue>
    </source>
</reference>
<dbReference type="PROSITE" id="PS00941">
    <property type="entry name" value="CARBOXYLESTERASE_B_2"/>
    <property type="match status" value="1"/>
</dbReference>
<dbReference type="InterPro" id="IPR050309">
    <property type="entry name" value="Type-B_Carboxylest/Lipase"/>
</dbReference>
<dbReference type="SUPFAM" id="SSF53474">
    <property type="entry name" value="alpha/beta-Hydrolases"/>
    <property type="match status" value="1"/>
</dbReference>
<dbReference type="InterPro" id="IPR019819">
    <property type="entry name" value="Carboxylesterase_B_CS"/>
</dbReference>
<dbReference type="AlphaFoldDB" id="A0A8E0RYN9"/>
<keyword evidence="1" id="KW-1133">Transmembrane helix</keyword>
<keyword evidence="1" id="KW-0472">Membrane</keyword>
<sequence length="644" mass="72487">MIRSQQTTTSGEEEVDQISWEEAVLGRSPSVSNLRVSECRRRLSSVCWLNLALLMALMIAVAVILYFVVQPYVQARNFQAQSVVSTICGKLQGIVNPEGVVAFLGIPYALPPVGPNRFKRPVELTTNELCKQAWGSNSSDTPQLVTQYKPPCMQLEPITDKLVGDEDCLYVNVFVPISEQTGTTSTTKPVIVQMSGLFFLYGGSADGLSVSAGQQPHAQTVRNVDAIHVTFSYRVGPLGFLTHPRTKQPNLGLYDQLAVLRWIRSNIGSFGGDPTRVTLFGYGSGATCALALSQSLLGHSLFDRLWVSAPALGLPKLTLEEAIIQSEELFDCNSNPKASCEEGYLNDAQSIVRLWSWSHTEPWLKQKLFSLPDLTSNIKNMRESIRFWFDRILVDDGNLVDSRRWYNPSYAVPTVIGQTGHEAALYLAPDTVPFWDETFYQQYLLSRLAQGESSKMDLITQLRFALTDPTCSNRSQPKQLVDVEAHLTALITDARYTCPLTQIIRQWIGQGQPIYRYYLISTHRRFDPYALSSFVSLAFHGWDGMLYLRGYLSHPDYLSSGLVTPKDGELEELLQMSQLLNKVMNEFSRAGRIRQWKPSEPDWDHVNLIDEGQVCRPWKFLEQRCKVWEHLTGSGDLLHLAWSV</sequence>
<proteinExistence type="predicted"/>
<dbReference type="Pfam" id="PF00135">
    <property type="entry name" value="COesterase"/>
    <property type="match status" value="1"/>
</dbReference>
<keyword evidence="4" id="KW-1185">Reference proteome</keyword>
<comment type="caution">
    <text evidence="3">The sequence shown here is derived from an EMBL/GenBank/DDBJ whole genome shotgun (WGS) entry which is preliminary data.</text>
</comment>
<dbReference type="EMBL" id="LUCM01005271">
    <property type="protein sequence ID" value="KAA0193083.1"/>
    <property type="molecule type" value="Genomic_DNA"/>
</dbReference>
<accession>A0A8E0RYN9</accession>
<feature type="domain" description="Carboxylesterase type B" evidence="2">
    <location>
        <begin position="81"/>
        <end position="606"/>
    </location>
</feature>
<evidence type="ECO:0000256" key="1">
    <source>
        <dbReference type="SAM" id="Phobius"/>
    </source>
</evidence>